<dbReference type="EMBL" id="JAHDVG010000466">
    <property type="protein sequence ID" value="KAH1182967.1"/>
    <property type="molecule type" value="Genomic_DNA"/>
</dbReference>
<protein>
    <submittedName>
        <fullName evidence="1">Uncharacterized protein</fullName>
    </submittedName>
</protein>
<sequence>MHGNYIISTTKTITREAWDLQTPLPQPSGGGPVRADGAGGSWYKLPGPGSLAAPPSALFSWSTLAGGAPKNSRPGFSPPQQPCIGALPSDVAVLAVVKPYFCSRN</sequence>
<gene>
    <name evidence="1" type="ORF">KIL84_004459</name>
</gene>
<accession>A0A9D4B018</accession>
<dbReference type="Proteomes" id="UP000827986">
    <property type="component" value="Unassembled WGS sequence"/>
</dbReference>
<organism evidence="1 2">
    <name type="scientific">Mauremys mutica</name>
    <name type="common">yellowpond turtle</name>
    <dbReference type="NCBI Taxonomy" id="74926"/>
    <lineage>
        <taxon>Eukaryota</taxon>
        <taxon>Metazoa</taxon>
        <taxon>Chordata</taxon>
        <taxon>Craniata</taxon>
        <taxon>Vertebrata</taxon>
        <taxon>Euteleostomi</taxon>
        <taxon>Archelosauria</taxon>
        <taxon>Testudinata</taxon>
        <taxon>Testudines</taxon>
        <taxon>Cryptodira</taxon>
        <taxon>Durocryptodira</taxon>
        <taxon>Testudinoidea</taxon>
        <taxon>Geoemydidae</taxon>
        <taxon>Geoemydinae</taxon>
        <taxon>Mauremys</taxon>
    </lineage>
</organism>
<dbReference type="AlphaFoldDB" id="A0A9D4B018"/>
<keyword evidence="2" id="KW-1185">Reference proteome</keyword>
<evidence type="ECO:0000313" key="2">
    <source>
        <dbReference type="Proteomes" id="UP000827986"/>
    </source>
</evidence>
<proteinExistence type="predicted"/>
<name>A0A9D4B018_9SAUR</name>
<evidence type="ECO:0000313" key="1">
    <source>
        <dbReference type="EMBL" id="KAH1182967.1"/>
    </source>
</evidence>
<comment type="caution">
    <text evidence="1">The sequence shown here is derived from an EMBL/GenBank/DDBJ whole genome shotgun (WGS) entry which is preliminary data.</text>
</comment>
<reference evidence="1" key="1">
    <citation type="submission" date="2021-09" db="EMBL/GenBank/DDBJ databases">
        <title>The genome of Mauremys mutica provides insights into the evolution of semi-aquatic lifestyle.</title>
        <authorList>
            <person name="Gong S."/>
            <person name="Gao Y."/>
        </authorList>
    </citation>
    <scope>NUCLEOTIDE SEQUENCE</scope>
    <source>
        <strain evidence="1">MM-2020</strain>
        <tissue evidence="1">Muscle</tissue>
    </source>
</reference>